<dbReference type="EMBL" id="JAAALK010000079">
    <property type="protein sequence ID" value="KAG8100477.1"/>
    <property type="molecule type" value="Genomic_DNA"/>
</dbReference>
<accession>A0A8J5X9K0</accession>
<dbReference type="GO" id="GO:0016757">
    <property type="term" value="F:glycosyltransferase activity"/>
    <property type="evidence" value="ECO:0007669"/>
    <property type="project" value="UniProtKB-KW"/>
</dbReference>
<evidence type="ECO:0000313" key="3">
    <source>
        <dbReference type="EMBL" id="KAG8100477.1"/>
    </source>
</evidence>
<keyword evidence="1" id="KW-0328">Glycosyltransferase</keyword>
<dbReference type="PANTHER" id="PTHR46039:SF5">
    <property type="entry name" value="SUCROSE-PHOSPHATE SYNTHASE 3-RELATED"/>
    <property type="match status" value="1"/>
</dbReference>
<dbReference type="InterPro" id="IPR044161">
    <property type="entry name" value="SPS"/>
</dbReference>
<evidence type="ECO:0000256" key="1">
    <source>
        <dbReference type="ARBA" id="ARBA00022676"/>
    </source>
</evidence>
<dbReference type="PANTHER" id="PTHR46039">
    <property type="entry name" value="SUCROSE-PHOSPHATE SYNTHASE 3-RELATED"/>
    <property type="match status" value="1"/>
</dbReference>
<keyword evidence="4" id="KW-1185">Reference proteome</keyword>
<gene>
    <name evidence="3" type="ORF">GUJ93_ZPchr0013g36049</name>
</gene>
<comment type="caution">
    <text evidence="3">The sequence shown here is derived from an EMBL/GenBank/DDBJ whole genome shotgun (WGS) entry which is preliminary data.</text>
</comment>
<evidence type="ECO:0000256" key="2">
    <source>
        <dbReference type="ARBA" id="ARBA00022679"/>
    </source>
</evidence>
<organism evidence="3 4">
    <name type="scientific">Zizania palustris</name>
    <name type="common">Northern wild rice</name>
    <dbReference type="NCBI Taxonomy" id="103762"/>
    <lineage>
        <taxon>Eukaryota</taxon>
        <taxon>Viridiplantae</taxon>
        <taxon>Streptophyta</taxon>
        <taxon>Embryophyta</taxon>
        <taxon>Tracheophyta</taxon>
        <taxon>Spermatophyta</taxon>
        <taxon>Magnoliopsida</taxon>
        <taxon>Liliopsida</taxon>
        <taxon>Poales</taxon>
        <taxon>Poaceae</taxon>
        <taxon>BOP clade</taxon>
        <taxon>Oryzoideae</taxon>
        <taxon>Oryzeae</taxon>
        <taxon>Zizaniinae</taxon>
        <taxon>Zizania</taxon>
    </lineage>
</organism>
<dbReference type="OrthoDB" id="1734622at2759"/>
<reference evidence="3" key="1">
    <citation type="journal article" date="2021" name="bioRxiv">
        <title>Whole Genome Assembly and Annotation of Northern Wild Rice, Zizania palustris L., Supports a Whole Genome Duplication in the Zizania Genus.</title>
        <authorList>
            <person name="Haas M."/>
            <person name="Kono T."/>
            <person name="Macchietto M."/>
            <person name="Millas R."/>
            <person name="McGilp L."/>
            <person name="Shao M."/>
            <person name="Duquette J."/>
            <person name="Hirsch C.N."/>
            <person name="Kimball J."/>
        </authorList>
    </citation>
    <scope>NUCLEOTIDE SEQUENCE</scope>
    <source>
        <tissue evidence="3">Fresh leaf tissue</tissue>
    </source>
</reference>
<dbReference type="AlphaFoldDB" id="A0A8J5X9K0"/>
<reference evidence="3" key="2">
    <citation type="submission" date="2021-02" db="EMBL/GenBank/DDBJ databases">
        <authorList>
            <person name="Kimball J.A."/>
            <person name="Haas M.W."/>
            <person name="Macchietto M."/>
            <person name="Kono T."/>
            <person name="Duquette J."/>
            <person name="Shao M."/>
        </authorList>
    </citation>
    <scope>NUCLEOTIDE SEQUENCE</scope>
    <source>
        <tissue evidence="3">Fresh leaf tissue</tissue>
    </source>
</reference>
<sequence length="132" mass="15145">MHKVESEVRDVVKASKKSLLFYNRMKDSSVLKEVREGLWVSRIAMGAALANVPVMLTDHSLGRNKLEQLMKLGSMSKLEEIDSTYNIMKHTKDRGSNRSDGTKDLPLWDWSQEIDEQSGLYDRFDVTLEKVL</sequence>
<evidence type="ECO:0000313" key="4">
    <source>
        <dbReference type="Proteomes" id="UP000729402"/>
    </source>
</evidence>
<proteinExistence type="predicted"/>
<keyword evidence="2" id="KW-0808">Transferase</keyword>
<protein>
    <submittedName>
        <fullName evidence="3">Uncharacterized protein</fullName>
    </submittedName>
</protein>
<name>A0A8J5X9K0_ZIZPA</name>
<dbReference type="Proteomes" id="UP000729402">
    <property type="component" value="Unassembled WGS sequence"/>
</dbReference>